<sequence>MEVEEALQEDSASVMDMSSADSKSEQPPAPQAPHKAHRARVSKLSRVTRKEVVSSSSEDTPSLTAHSPRARVPTCKPQGGKKEVSPVPTPEADRMAGVHPEASAQSQKSRCYPNRRMAVPNRKDFSYIPVILLRTL</sequence>
<accession>A0AAD8ZIS5</accession>
<keyword evidence="3" id="KW-1185">Reference proteome</keyword>
<dbReference type="Proteomes" id="UP001239994">
    <property type="component" value="Unassembled WGS sequence"/>
</dbReference>
<dbReference type="AlphaFoldDB" id="A0AAD8ZIS5"/>
<evidence type="ECO:0000313" key="3">
    <source>
        <dbReference type="Proteomes" id="UP001239994"/>
    </source>
</evidence>
<evidence type="ECO:0000313" key="2">
    <source>
        <dbReference type="EMBL" id="KAK1800232.1"/>
    </source>
</evidence>
<name>A0AAD8ZIS5_9TELE</name>
<proteinExistence type="predicted"/>
<gene>
    <name evidence="2" type="ORF">P4O66_000279</name>
</gene>
<comment type="caution">
    <text evidence="2">The sequence shown here is derived from an EMBL/GenBank/DDBJ whole genome shotgun (WGS) entry which is preliminary data.</text>
</comment>
<feature type="compositionally biased region" description="Low complexity" evidence="1">
    <location>
        <begin position="10"/>
        <end position="21"/>
    </location>
</feature>
<organism evidence="2 3">
    <name type="scientific">Electrophorus voltai</name>
    <dbReference type="NCBI Taxonomy" id="2609070"/>
    <lineage>
        <taxon>Eukaryota</taxon>
        <taxon>Metazoa</taxon>
        <taxon>Chordata</taxon>
        <taxon>Craniata</taxon>
        <taxon>Vertebrata</taxon>
        <taxon>Euteleostomi</taxon>
        <taxon>Actinopterygii</taxon>
        <taxon>Neopterygii</taxon>
        <taxon>Teleostei</taxon>
        <taxon>Ostariophysi</taxon>
        <taxon>Gymnotiformes</taxon>
        <taxon>Gymnotoidei</taxon>
        <taxon>Gymnotidae</taxon>
        <taxon>Electrophorus</taxon>
    </lineage>
</organism>
<feature type="region of interest" description="Disordered" evidence="1">
    <location>
        <begin position="1"/>
        <end position="110"/>
    </location>
</feature>
<protein>
    <submittedName>
        <fullName evidence="2">Uncharacterized protein</fullName>
    </submittedName>
</protein>
<feature type="compositionally biased region" description="Basic residues" evidence="1">
    <location>
        <begin position="34"/>
        <end position="47"/>
    </location>
</feature>
<evidence type="ECO:0000256" key="1">
    <source>
        <dbReference type="SAM" id="MobiDB-lite"/>
    </source>
</evidence>
<dbReference type="EMBL" id="JAROKS010000010">
    <property type="protein sequence ID" value="KAK1800232.1"/>
    <property type="molecule type" value="Genomic_DNA"/>
</dbReference>
<reference evidence="2" key="1">
    <citation type="submission" date="2023-03" db="EMBL/GenBank/DDBJ databases">
        <title>Electrophorus voltai genome.</title>
        <authorList>
            <person name="Bian C."/>
        </authorList>
    </citation>
    <scope>NUCLEOTIDE SEQUENCE</scope>
    <source>
        <strain evidence="2">CB-2022</strain>
        <tissue evidence="2">Muscle</tissue>
    </source>
</reference>
<feature type="compositionally biased region" description="Polar residues" evidence="1">
    <location>
        <begin position="53"/>
        <end position="65"/>
    </location>
</feature>